<dbReference type="EMBL" id="UOEU01000889">
    <property type="protein sequence ID" value="VAW42100.1"/>
    <property type="molecule type" value="Genomic_DNA"/>
</dbReference>
<name>A0A3B0VNN6_9ZZZZ</name>
<reference evidence="2" key="1">
    <citation type="submission" date="2018-06" db="EMBL/GenBank/DDBJ databases">
        <authorList>
            <person name="Zhirakovskaya E."/>
        </authorList>
    </citation>
    <scope>NUCLEOTIDE SEQUENCE</scope>
</reference>
<sequence length="444" mass="50655">MTVDSDENQDSPQVAADETAPTSPTGNSRTRGQAVFTSRRAQYLLGTLRLEHDPFCAPTAELELQINPEDSPFFSYFVDPPYQPADDSAESLLDRLQAPQPSCVYGQAGTGKTAVKIMLDALCRAMPERTLTVSLGLGKGESLQLDEPLLWQRLTSALAIDLFVQVMEQFNSLQTVLDAAAVQEIGRFWQQHIPQFRRTLRRELLRAEADVTDVSTWWRVWDRPVVRYTPLTPERKAFIEALIAVEEETASTSSREQAVSNNIVINGRSQFQQGLAWTRKCRYKRLYFLIDVPGGTHPGELDIAELLHFLFDLTDYSLPIYYKLFFPQTFQADAEYIFAEANMTLEMFTAVLNWKQPEALQNLLANRFRTAGSWIQNLNTIIEEPVVHQINKLLQSDDHHSPRLLLQTISRLIDSHANHAPDIFLITLADWQRMMARWQEQVNE</sequence>
<evidence type="ECO:0000256" key="1">
    <source>
        <dbReference type="SAM" id="MobiDB-lite"/>
    </source>
</evidence>
<organism evidence="2">
    <name type="scientific">hydrothermal vent metagenome</name>
    <dbReference type="NCBI Taxonomy" id="652676"/>
    <lineage>
        <taxon>unclassified sequences</taxon>
        <taxon>metagenomes</taxon>
        <taxon>ecological metagenomes</taxon>
    </lineage>
</organism>
<protein>
    <submittedName>
        <fullName evidence="2">Uncharacterized protein</fullName>
    </submittedName>
</protein>
<proteinExistence type="predicted"/>
<feature type="region of interest" description="Disordered" evidence="1">
    <location>
        <begin position="1"/>
        <end position="34"/>
    </location>
</feature>
<gene>
    <name evidence="2" type="ORF">MNBD_CHLOROFLEXI01-1337</name>
</gene>
<accession>A0A3B0VNN6</accession>
<evidence type="ECO:0000313" key="2">
    <source>
        <dbReference type="EMBL" id="VAW42100.1"/>
    </source>
</evidence>
<dbReference type="AlphaFoldDB" id="A0A3B0VNN6"/>
<feature type="compositionally biased region" description="Polar residues" evidence="1">
    <location>
        <begin position="20"/>
        <end position="34"/>
    </location>
</feature>